<feature type="signal peptide" evidence="1">
    <location>
        <begin position="1"/>
        <end position="27"/>
    </location>
</feature>
<gene>
    <name evidence="2" type="ORF">WG78_16530</name>
</gene>
<protein>
    <submittedName>
        <fullName evidence="2">Uncharacterized protein</fullName>
    </submittedName>
</protein>
<evidence type="ECO:0000313" key="3">
    <source>
        <dbReference type="Proteomes" id="UP000037939"/>
    </source>
</evidence>
<proteinExistence type="predicted"/>
<keyword evidence="1" id="KW-0732">Signal</keyword>
<reference evidence="2 3" key="1">
    <citation type="submission" date="2015-07" db="EMBL/GenBank/DDBJ databases">
        <title>Draft genome sequence of the Amantichitinum ursilacus IGB-41, a new chitin-degrading bacterium.</title>
        <authorList>
            <person name="Kirstahler P."/>
            <person name="Guenther M."/>
            <person name="Grumaz C."/>
            <person name="Rupp S."/>
            <person name="Zibek S."/>
            <person name="Sohn K."/>
        </authorList>
    </citation>
    <scope>NUCLEOTIDE SEQUENCE [LARGE SCALE GENOMIC DNA]</scope>
    <source>
        <strain evidence="2 3">IGB-41</strain>
    </source>
</reference>
<comment type="caution">
    <text evidence="2">The sequence shown here is derived from an EMBL/GenBank/DDBJ whole genome shotgun (WGS) entry which is preliminary data.</text>
</comment>
<keyword evidence="3" id="KW-1185">Reference proteome</keyword>
<dbReference type="EMBL" id="LAQT01000027">
    <property type="protein sequence ID" value="KPC50678.1"/>
    <property type="molecule type" value="Genomic_DNA"/>
</dbReference>
<name>A0A0N0XIG9_9NEIS</name>
<dbReference type="RefSeq" id="WP_152969254.1">
    <property type="nucleotide sequence ID" value="NZ_LAQT01000027.1"/>
</dbReference>
<accession>A0A0N0XIG9</accession>
<organism evidence="2 3">
    <name type="scientific">Amantichitinum ursilacus</name>
    <dbReference type="NCBI Taxonomy" id="857265"/>
    <lineage>
        <taxon>Bacteria</taxon>
        <taxon>Pseudomonadati</taxon>
        <taxon>Pseudomonadota</taxon>
        <taxon>Betaproteobacteria</taxon>
        <taxon>Neisseriales</taxon>
        <taxon>Chitinibacteraceae</taxon>
        <taxon>Amantichitinum</taxon>
    </lineage>
</organism>
<sequence>MAFCSSVKTAGCVAALALTTLSAAAHADRVEIPGFAASVDVPAQWQAKMTSFGPEGQPARHMYLLEAPHASDDEGVFCHVMSAIYPHPVTDAVIRDSQTLDEQKKQVLTERLSQMLGAPLTLDKVDRSRFAKEPAARLFMSGSKPVETRQANMQLVMWAGSTHMQSVTLQCVAVTGQGAERAAALMQQMMPTLNGIASSIQFEAKQAQDGKQ</sequence>
<evidence type="ECO:0000256" key="1">
    <source>
        <dbReference type="SAM" id="SignalP"/>
    </source>
</evidence>
<feature type="chain" id="PRO_5005863002" evidence="1">
    <location>
        <begin position="28"/>
        <end position="212"/>
    </location>
</feature>
<dbReference type="Proteomes" id="UP000037939">
    <property type="component" value="Unassembled WGS sequence"/>
</dbReference>
<evidence type="ECO:0000313" key="2">
    <source>
        <dbReference type="EMBL" id="KPC50678.1"/>
    </source>
</evidence>
<dbReference type="AlphaFoldDB" id="A0A0N0XIG9"/>